<comment type="similarity">
    <text evidence="2 7">Belongs to the sodium:solute symporter (SSF) (TC 2.A.21) family.</text>
</comment>
<dbReference type="Gene3D" id="1.20.1730.10">
    <property type="entry name" value="Sodium/glucose cotransporter"/>
    <property type="match status" value="1"/>
</dbReference>
<comment type="caution">
    <text evidence="9">The sequence shown here is derived from an EMBL/GenBank/DDBJ whole genome shotgun (WGS) entry which is preliminary data.</text>
</comment>
<keyword evidence="10" id="KW-1185">Reference proteome</keyword>
<dbReference type="PANTHER" id="PTHR48086">
    <property type="entry name" value="SODIUM/PROLINE SYMPORTER-RELATED"/>
    <property type="match status" value="1"/>
</dbReference>
<sequence>MSANIVFFAVIMLAFVIVLYARRGHGEGGARDYFVASGQFGGFLLFFLSVGETYSIGSILGFPAATYVQGTPFVLWFLGYIVLAFPLGYFVNPLIWRAGRRVGAMTGVDLFRFHFDSRGLEKLVALNAIICLVPLGEMQFVGLLGVLKAFHWPVSGFVPMAGAAGVTFVWILLSGIRAPAYVSFIKDTLVVVAVLLVGMAALRALGMDGAATQTVAESPVHRPGEGNLLVMSTILFQAAGFCVAPANIAFLFTARSDRIVRRNQIVMPLYMLMFPFLYAVAMFARHGGGAGTVANDVFMTSATTLLPGWAVGLVAAACGLSGLVILAGNCLTLGPLVSHNLLHGLSDRGQRRGAQVVIGGYLLFSVVAADHLTSVMTVLNTLFYMGISQIIPAMIAIVLRKGVGAFPIGAGLVVGDCVSAGLALFGPQPAAVNAGMVGLLWNFAIVGVLEGIRRYQAGEAAMRTAGRK</sequence>
<name>A0A370G187_GLULI</name>
<accession>A0A370G187</accession>
<dbReference type="InterPro" id="IPR038377">
    <property type="entry name" value="Na/Glc_symporter_sf"/>
</dbReference>
<feature type="transmembrane region" description="Helical" evidence="8">
    <location>
        <begin position="188"/>
        <end position="206"/>
    </location>
</feature>
<dbReference type="Pfam" id="PF00474">
    <property type="entry name" value="SSF"/>
    <property type="match status" value="1"/>
</dbReference>
<evidence type="ECO:0000256" key="2">
    <source>
        <dbReference type="ARBA" id="ARBA00006434"/>
    </source>
</evidence>
<dbReference type="GO" id="GO:0022857">
    <property type="term" value="F:transmembrane transporter activity"/>
    <property type="evidence" value="ECO:0007669"/>
    <property type="project" value="InterPro"/>
</dbReference>
<evidence type="ECO:0000313" key="10">
    <source>
        <dbReference type="Proteomes" id="UP000254958"/>
    </source>
</evidence>
<evidence type="ECO:0000256" key="4">
    <source>
        <dbReference type="ARBA" id="ARBA00022692"/>
    </source>
</evidence>
<gene>
    <name evidence="9" type="ORF">C7453_11031</name>
</gene>
<evidence type="ECO:0000256" key="3">
    <source>
        <dbReference type="ARBA" id="ARBA00022448"/>
    </source>
</evidence>
<feature type="transmembrane region" description="Helical" evidence="8">
    <location>
        <begin position="352"/>
        <end position="369"/>
    </location>
</feature>
<feature type="transmembrane region" description="Helical" evidence="8">
    <location>
        <begin position="406"/>
        <end position="425"/>
    </location>
</feature>
<evidence type="ECO:0000256" key="8">
    <source>
        <dbReference type="SAM" id="Phobius"/>
    </source>
</evidence>
<dbReference type="PROSITE" id="PS50283">
    <property type="entry name" value="NA_SOLUT_SYMP_3"/>
    <property type="match status" value="1"/>
</dbReference>
<feature type="transmembrane region" description="Helical" evidence="8">
    <location>
        <begin position="156"/>
        <end position="176"/>
    </location>
</feature>
<evidence type="ECO:0000256" key="6">
    <source>
        <dbReference type="ARBA" id="ARBA00023136"/>
    </source>
</evidence>
<keyword evidence="5 8" id="KW-1133">Transmembrane helix</keyword>
<feature type="transmembrane region" description="Helical" evidence="8">
    <location>
        <begin position="43"/>
        <end position="67"/>
    </location>
</feature>
<keyword evidence="4 8" id="KW-0812">Transmembrane</keyword>
<reference evidence="9 10" key="1">
    <citation type="submission" date="2018-07" db="EMBL/GenBank/DDBJ databases">
        <title>Genomic Encyclopedia of Type Strains, Phase IV (KMG-IV): sequencing the most valuable type-strain genomes for metagenomic binning, comparative biology and taxonomic classification.</title>
        <authorList>
            <person name="Goeker M."/>
        </authorList>
    </citation>
    <scope>NUCLEOTIDE SEQUENCE [LARGE SCALE GENOMIC DNA]</scope>
    <source>
        <strain evidence="9 10">DSM 5603</strain>
    </source>
</reference>
<dbReference type="Proteomes" id="UP000254958">
    <property type="component" value="Unassembled WGS sequence"/>
</dbReference>
<keyword evidence="6 8" id="KW-0472">Membrane</keyword>
<evidence type="ECO:0000256" key="1">
    <source>
        <dbReference type="ARBA" id="ARBA00004141"/>
    </source>
</evidence>
<protein>
    <submittedName>
        <fullName evidence="9">SSS family solute:Na+ symporter</fullName>
    </submittedName>
</protein>
<proteinExistence type="inferred from homology"/>
<dbReference type="RefSeq" id="WP_245949073.1">
    <property type="nucleotide sequence ID" value="NZ_BJMI01000012.1"/>
</dbReference>
<dbReference type="EMBL" id="QQAW01000010">
    <property type="protein sequence ID" value="RDI36364.1"/>
    <property type="molecule type" value="Genomic_DNA"/>
</dbReference>
<feature type="transmembrane region" description="Helical" evidence="8">
    <location>
        <begin position="123"/>
        <end position="150"/>
    </location>
</feature>
<feature type="transmembrane region" description="Helical" evidence="8">
    <location>
        <begin position="306"/>
        <end position="331"/>
    </location>
</feature>
<keyword evidence="3" id="KW-0813">Transport</keyword>
<dbReference type="GO" id="GO:0005886">
    <property type="term" value="C:plasma membrane"/>
    <property type="evidence" value="ECO:0007669"/>
    <property type="project" value="TreeGrafter"/>
</dbReference>
<evidence type="ECO:0000256" key="7">
    <source>
        <dbReference type="RuleBase" id="RU362091"/>
    </source>
</evidence>
<dbReference type="InterPro" id="IPR001734">
    <property type="entry name" value="Na/solute_symporter"/>
</dbReference>
<feature type="transmembrane region" description="Helical" evidence="8">
    <location>
        <begin position="73"/>
        <end position="91"/>
    </location>
</feature>
<feature type="transmembrane region" description="Helical" evidence="8">
    <location>
        <begin position="431"/>
        <end position="452"/>
    </location>
</feature>
<feature type="transmembrane region" description="Helical" evidence="8">
    <location>
        <begin position="381"/>
        <end position="399"/>
    </location>
</feature>
<dbReference type="AlphaFoldDB" id="A0A370G187"/>
<comment type="subcellular location">
    <subcellularLocation>
        <location evidence="1">Membrane</location>
        <topology evidence="1">Multi-pass membrane protein</topology>
    </subcellularLocation>
</comment>
<feature type="transmembrane region" description="Helical" evidence="8">
    <location>
        <begin position="265"/>
        <end position="286"/>
    </location>
</feature>
<dbReference type="PANTHER" id="PTHR48086:SF8">
    <property type="entry name" value="MONOCARBOXYLIC ACID PERMEASE"/>
    <property type="match status" value="1"/>
</dbReference>
<feature type="transmembrane region" description="Helical" evidence="8">
    <location>
        <begin position="6"/>
        <end position="22"/>
    </location>
</feature>
<evidence type="ECO:0000256" key="5">
    <source>
        <dbReference type="ARBA" id="ARBA00022989"/>
    </source>
</evidence>
<feature type="transmembrane region" description="Helical" evidence="8">
    <location>
        <begin position="226"/>
        <end position="253"/>
    </location>
</feature>
<evidence type="ECO:0000313" key="9">
    <source>
        <dbReference type="EMBL" id="RDI36364.1"/>
    </source>
</evidence>
<organism evidence="9 10">
    <name type="scientific">Gluconacetobacter liquefaciens</name>
    <name type="common">Acetobacter liquefaciens</name>
    <dbReference type="NCBI Taxonomy" id="89584"/>
    <lineage>
        <taxon>Bacteria</taxon>
        <taxon>Pseudomonadati</taxon>
        <taxon>Pseudomonadota</taxon>
        <taxon>Alphaproteobacteria</taxon>
        <taxon>Acetobacterales</taxon>
        <taxon>Acetobacteraceae</taxon>
        <taxon>Gluconacetobacter</taxon>
    </lineage>
</organism>
<dbReference type="InterPro" id="IPR050277">
    <property type="entry name" value="Sodium:Solute_Symporter"/>
</dbReference>